<accession>A0A1V0N4I1</accession>
<organism evidence="2 3">
    <name type="scientific">Ferroplasma acidiphilum</name>
    <dbReference type="NCBI Taxonomy" id="74969"/>
    <lineage>
        <taxon>Archaea</taxon>
        <taxon>Methanobacteriati</taxon>
        <taxon>Thermoplasmatota</taxon>
        <taxon>Thermoplasmata</taxon>
        <taxon>Thermoplasmatales</taxon>
        <taxon>Ferroplasmaceae</taxon>
        <taxon>Ferroplasma</taxon>
    </lineage>
</organism>
<dbReference type="AlphaFoldDB" id="A0A1V0N4I1"/>
<evidence type="ECO:0000313" key="2">
    <source>
        <dbReference type="EMBL" id="ARD84999.1"/>
    </source>
</evidence>
<reference evidence="2 3" key="1">
    <citation type="submission" date="2011-10" db="EMBL/GenBank/DDBJ databases">
        <title>Metabolic and evolutionary patterns in the extreme acidophile Ferroplasma acidiphilum.</title>
        <authorList>
            <person name="Golyshina O.V."/>
            <person name="Kozyavkin S.A."/>
            <person name="Tatusov R.L."/>
            <person name="Slesarev A.I."/>
            <person name="Golyshin P.N."/>
        </authorList>
    </citation>
    <scope>NUCLEOTIDE SEQUENCE [LARGE SCALE GENOMIC DNA]</scope>
    <source>
        <strain evidence="3">Y</strain>
    </source>
</reference>
<evidence type="ECO:0000256" key="1">
    <source>
        <dbReference type="SAM" id="Phobius"/>
    </source>
</evidence>
<gene>
    <name evidence="2" type="ORF">FAD_1123</name>
</gene>
<dbReference type="KEGG" id="fai:FAD_1123"/>
<proteinExistence type="predicted"/>
<dbReference type="RefSeq" id="WP_081142493.1">
    <property type="nucleotide sequence ID" value="NZ_CP015363.1"/>
</dbReference>
<dbReference type="GeneID" id="31676620"/>
<keyword evidence="1" id="KW-1133">Transmembrane helix</keyword>
<evidence type="ECO:0008006" key="4">
    <source>
        <dbReference type="Google" id="ProtNLM"/>
    </source>
</evidence>
<dbReference type="Proteomes" id="UP000192050">
    <property type="component" value="Chromosome"/>
</dbReference>
<name>A0A1V0N4I1_9ARCH</name>
<dbReference type="OrthoDB" id="57485at2157"/>
<keyword evidence="3" id="KW-1185">Reference proteome</keyword>
<dbReference type="EMBL" id="CP015363">
    <property type="protein sequence ID" value="ARD84999.1"/>
    <property type="molecule type" value="Genomic_DNA"/>
</dbReference>
<dbReference type="STRING" id="74969.FAD_1123"/>
<protein>
    <recommendedName>
        <fullName evidence="4">DUF929 domain-containing protein</fullName>
    </recommendedName>
</protein>
<evidence type="ECO:0000313" key="3">
    <source>
        <dbReference type="Proteomes" id="UP000192050"/>
    </source>
</evidence>
<keyword evidence="1" id="KW-0472">Membrane</keyword>
<sequence length="279" mass="30596">MASKNNKKNNKSTKKNTTKKEGYAGFIKSRNFKWTVIGTAIIVVIVLVAVFNPFFEPPASIHPGIYYKVSDGDLLSNGSSAVFFLSWIGCPIGATDSWAIYSAINSTSDIYSHVILHSAYKKDIYSNGVTGQPGLLFKGNFTFTTSGHKFTFYPLYMYNQTMTGTVNNTTINGTLASYGLSLINQTYPAKVAAMFNRYAADITYKGHLETTFIITGPHGTYILNAFMYDPVSGGILGTGSPDYPNWTPNSPQYVWSHLSESKSITKAAGTFMGYLDKAQ</sequence>
<keyword evidence="1" id="KW-0812">Transmembrane</keyword>
<dbReference type="Pfam" id="PF06053">
    <property type="entry name" value="DUF929"/>
    <property type="match status" value="1"/>
</dbReference>
<feature type="transmembrane region" description="Helical" evidence="1">
    <location>
        <begin position="34"/>
        <end position="55"/>
    </location>
</feature>
<dbReference type="InterPro" id="IPR009272">
    <property type="entry name" value="DUF929"/>
</dbReference>